<proteinExistence type="predicted"/>
<feature type="region of interest" description="Disordered" evidence="1">
    <location>
        <begin position="377"/>
        <end position="401"/>
    </location>
</feature>
<comment type="caution">
    <text evidence="2">The sequence shown here is derived from an EMBL/GenBank/DDBJ whole genome shotgun (WGS) entry which is preliminary data.</text>
</comment>
<reference evidence="2" key="1">
    <citation type="submission" date="2021-02" db="EMBL/GenBank/DDBJ databases">
        <authorList>
            <person name="Nowell W R."/>
        </authorList>
    </citation>
    <scope>NUCLEOTIDE SEQUENCE</scope>
</reference>
<gene>
    <name evidence="2" type="ORF">JBS370_LOCUS6737</name>
</gene>
<feature type="region of interest" description="Disordered" evidence="1">
    <location>
        <begin position="48"/>
        <end position="86"/>
    </location>
</feature>
<dbReference type="AlphaFoldDB" id="A0A818RYG9"/>
<evidence type="ECO:0000313" key="3">
    <source>
        <dbReference type="Proteomes" id="UP000663836"/>
    </source>
</evidence>
<name>A0A818RYG9_9BILA</name>
<evidence type="ECO:0000313" key="2">
    <source>
        <dbReference type="EMBL" id="CAF3657962.1"/>
    </source>
</evidence>
<feature type="compositionally biased region" description="Polar residues" evidence="1">
    <location>
        <begin position="54"/>
        <end position="68"/>
    </location>
</feature>
<evidence type="ECO:0000256" key="1">
    <source>
        <dbReference type="SAM" id="MobiDB-lite"/>
    </source>
</evidence>
<protein>
    <submittedName>
        <fullName evidence="2">Uncharacterized protein</fullName>
    </submittedName>
</protein>
<sequence length="401" mass="46286">MAAAAAATTTTTATIWETTSIRSIPVIGGPQSAFARLFPEKYRQQEELLKKQRSQSSDNQRLTNEQIITTENKTNDDDDNKQKLRRSRRVRFHINDNDNFQNRTKSEPYLNQIHLSSNYLKHNINYNIDKPETIYCNNSNDITYTQKIGIRYLRPPTPPSPEPLVFHEIQSTPPNEPSPIVISITPPIPPRTPSPLIVREQPPTPPEYQPAEIITKTLSSSPTIPRRVIIKRLPPLPAKPRPVIIEKWLPYKTTKERRVLFQRTEQIRPTQRNLILQYESPRIKIQQEIQNFGCFRVDPKIYQEQHGSSLRRTESIRKVLENIGCNVDLLTSTGYNTCYSSTINQINNLSHYDYPRQTTTTTTTHFTNEQLDSLIGSSIPTTTTNTEHHYDVPRIYNDDET</sequence>
<dbReference type="Proteomes" id="UP000663836">
    <property type="component" value="Unassembled WGS sequence"/>
</dbReference>
<organism evidence="2 3">
    <name type="scientific">Rotaria sordida</name>
    <dbReference type="NCBI Taxonomy" id="392033"/>
    <lineage>
        <taxon>Eukaryota</taxon>
        <taxon>Metazoa</taxon>
        <taxon>Spiralia</taxon>
        <taxon>Gnathifera</taxon>
        <taxon>Rotifera</taxon>
        <taxon>Eurotatoria</taxon>
        <taxon>Bdelloidea</taxon>
        <taxon>Philodinida</taxon>
        <taxon>Philodinidae</taxon>
        <taxon>Rotaria</taxon>
    </lineage>
</organism>
<dbReference type="EMBL" id="CAJOBD010000381">
    <property type="protein sequence ID" value="CAF3657962.1"/>
    <property type="molecule type" value="Genomic_DNA"/>
</dbReference>
<accession>A0A818RYG9</accession>